<reference evidence="2" key="1">
    <citation type="journal article" date="2019" name="Int. J. Syst. Evol. Microbiol.">
        <title>The Global Catalogue of Microorganisms (GCM) 10K type strain sequencing project: providing services to taxonomists for standard genome sequencing and annotation.</title>
        <authorList>
            <consortium name="The Broad Institute Genomics Platform"/>
            <consortium name="The Broad Institute Genome Sequencing Center for Infectious Disease"/>
            <person name="Wu L."/>
            <person name="Ma J."/>
        </authorList>
    </citation>
    <scope>NUCLEOTIDE SEQUENCE [LARGE SCALE GENOMIC DNA]</scope>
    <source>
        <strain evidence="2">JCM 17738</strain>
    </source>
</reference>
<sequence>MRAQDGPLSFGEGEGSICLERSAGAGEYTFGNEVLSVEAGARVRMTRVALEGAEGVDLRESYVVPIAGQTLVGLAPGWPPAEASSWPPLAKAEGSSVASSDGDTNLVLRLELTVAEARFASVSIDYQADGQKYRAQSRYSVEVAARCSP</sequence>
<protein>
    <submittedName>
        <fullName evidence="1">Uncharacterized protein</fullName>
    </submittedName>
</protein>
<dbReference type="EMBL" id="BAABFX010000022">
    <property type="protein sequence ID" value="GAA4393441.1"/>
    <property type="molecule type" value="Genomic_DNA"/>
</dbReference>
<evidence type="ECO:0000313" key="2">
    <source>
        <dbReference type="Proteomes" id="UP001500390"/>
    </source>
</evidence>
<dbReference type="Proteomes" id="UP001500390">
    <property type="component" value="Unassembled WGS sequence"/>
</dbReference>
<evidence type="ECO:0000313" key="1">
    <source>
        <dbReference type="EMBL" id="GAA4393441.1"/>
    </source>
</evidence>
<proteinExistence type="predicted"/>
<organism evidence="1 2">
    <name type="scientific">Ornithinibacter aureus</name>
    <dbReference type="NCBI Taxonomy" id="622664"/>
    <lineage>
        <taxon>Bacteria</taxon>
        <taxon>Bacillati</taxon>
        <taxon>Actinomycetota</taxon>
        <taxon>Actinomycetes</taxon>
        <taxon>Micrococcales</taxon>
        <taxon>Intrasporangiaceae</taxon>
        <taxon>Ornithinibacter</taxon>
    </lineage>
</organism>
<accession>A0ABP8JN36</accession>
<name>A0ABP8JN36_9MICO</name>
<keyword evidence="2" id="KW-1185">Reference proteome</keyword>
<comment type="caution">
    <text evidence="1">The sequence shown here is derived from an EMBL/GenBank/DDBJ whole genome shotgun (WGS) entry which is preliminary data.</text>
</comment>
<gene>
    <name evidence="1" type="ORF">GCM10023153_13430</name>
</gene>